<dbReference type="Pfam" id="PF04185">
    <property type="entry name" value="Phosphoesterase"/>
    <property type="match status" value="1"/>
</dbReference>
<dbReference type="Gene3D" id="3.40.720.10">
    <property type="entry name" value="Alkaline Phosphatase, subunit A"/>
    <property type="match status" value="2"/>
</dbReference>
<dbReference type="NCBIfam" id="TIGR03396">
    <property type="entry name" value="PC_PLC"/>
    <property type="match status" value="1"/>
</dbReference>
<dbReference type="InterPro" id="IPR007312">
    <property type="entry name" value="Phosphoesterase"/>
</dbReference>
<evidence type="ECO:0000256" key="5">
    <source>
        <dbReference type="SAM" id="SignalP"/>
    </source>
</evidence>
<comment type="caution">
    <text evidence="7">The sequence shown here is derived from an EMBL/GenBank/DDBJ whole genome shotgun (WGS) entry which is preliminary data.</text>
</comment>
<feature type="region of interest" description="Disordered" evidence="4">
    <location>
        <begin position="668"/>
        <end position="690"/>
    </location>
</feature>
<evidence type="ECO:0000313" key="7">
    <source>
        <dbReference type="EMBL" id="MCJ2187585.1"/>
    </source>
</evidence>
<evidence type="ECO:0000256" key="2">
    <source>
        <dbReference type="ARBA" id="ARBA00012018"/>
    </source>
</evidence>
<keyword evidence="8" id="KW-1185">Reference proteome</keyword>
<evidence type="ECO:0000256" key="4">
    <source>
        <dbReference type="SAM" id="MobiDB-lite"/>
    </source>
</evidence>
<dbReference type="PROSITE" id="PS51318">
    <property type="entry name" value="TAT"/>
    <property type="match status" value="1"/>
</dbReference>
<gene>
    <name evidence="7" type="ORF">MTR66_12255</name>
</gene>
<dbReference type="Pfam" id="PF05506">
    <property type="entry name" value="PLipase_C_C"/>
    <property type="match status" value="2"/>
</dbReference>
<feature type="domain" description="Bacterial phospholipase C C-terminal" evidence="6">
    <location>
        <begin position="498"/>
        <end position="576"/>
    </location>
</feature>
<dbReference type="InterPro" id="IPR017850">
    <property type="entry name" value="Alkaline_phosphatase_core_sf"/>
</dbReference>
<evidence type="ECO:0000259" key="6">
    <source>
        <dbReference type="Pfam" id="PF05506"/>
    </source>
</evidence>
<feature type="domain" description="Bacterial phospholipase C C-terminal" evidence="6">
    <location>
        <begin position="596"/>
        <end position="667"/>
    </location>
</feature>
<dbReference type="InterPro" id="IPR017767">
    <property type="entry name" value="PC-PLC"/>
</dbReference>
<dbReference type="InterPro" id="IPR006311">
    <property type="entry name" value="TAT_signal"/>
</dbReference>
<evidence type="ECO:0000256" key="1">
    <source>
        <dbReference type="ARBA" id="ARBA00009717"/>
    </source>
</evidence>
<keyword evidence="5" id="KW-0732">Signal</keyword>
<keyword evidence="3" id="KW-0378">Hydrolase</keyword>
<dbReference type="PANTHER" id="PTHR31956">
    <property type="entry name" value="NON-SPECIFIC PHOSPHOLIPASE C4-RELATED"/>
    <property type="match status" value="1"/>
</dbReference>
<dbReference type="InterPro" id="IPR008475">
    <property type="entry name" value="PLipase_C_C"/>
</dbReference>
<proteinExistence type="inferred from homology"/>
<sequence length="690" mass="75203">MTVDRRTFLASASAGAGLAALPAAAASPAPAGSIRDVEHVVILMQENRAFDHYFGALRGVRGYADPRPLMLPDGRPVWAQRQLPKDGGDTILPFHLDTAATAAGCLQGLDHSWKGSQDRWKHWDVWMPEKGPFSMGHMTRADVPYYYALADQFTICDAYHCSIFGPTGPNRLYHFTGTNGLSVGSEGPYNVSNDGTDDNPGADMAKDDPHFAGLGWTPYAARLEEAGVSWRVYQEYDNYSNNTLGYFAAFRNLDRTSSRYRRGRAWVPGSTEENAHGTRAEHLIAAFAEDVAADRLPQVSWIVPPFNMCEHPDAPPAYGQELCGRLVAALAANPEVWAKTVFILNYDENDGFFDHMPPPIPATRPALGASTADTRGEVYKGEPVGLGPRVPMLIVSPWTRGGHVNSQVFDHTSVLRFLETRFGVREPNISPWRRAVCGDLTSAFGFDVTPAARRDTGWLARMPDVGGYLAASDAACQLAMPGLPQAPVMAKQEPGWRPARALPYDLDVEPHWDEAGLTLRFVNRGTVAAVFQAYGAADDGSARYYTVGAGQTLEDRWPADGRSLVVFGPNGFHRAYHRLDGACRIEAMAVFVPQEPAVRLLLRNRGDASVALTIAPARGAAGAPRTLHLAAKDAAASSHPLTEGHRWYDLRLTAQEHPGFEQRLAGHFENGEPSRSEPMDETAVFEAGTA</sequence>
<reference evidence="7 8" key="1">
    <citation type="submission" date="2022-04" db="EMBL/GenBank/DDBJ databases">
        <title>Identification of a novel bacterium isolated from mangrove sediments.</title>
        <authorList>
            <person name="Pan X."/>
        </authorList>
    </citation>
    <scope>NUCLEOTIDE SEQUENCE [LARGE SCALE GENOMIC DNA]</scope>
    <source>
        <strain evidence="7 8">B2638</strain>
    </source>
</reference>
<feature type="signal peptide" evidence="5">
    <location>
        <begin position="1"/>
        <end position="25"/>
    </location>
</feature>
<feature type="compositionally biased region" description="Basic and acidic residues" evidence="4">
    <location>
        <begin position="668"/>
        <end position="678"/>
    </location>
</feature>
<evidence type="ECO:0000313" key="8">
    <source>
        <dbReference type="Proteomes" id="UP001202281"/>
    </source>
</evidence>
<organism evidence="7 8">
    <name type="scientific">Novosphingobium beihaiensis</name>
    <dbReference type="NCBI Taxonomy" id="2930389"/>
    <lineage>
        <taxon>Bacteria</taxon>
        <taxon>Pseudomonadati</taxon>
        <taxon>Pseudomonadota</taxon>
        <taxon>Alphaproteobacteria</taxon>
        <taxon>Sphingomonadales</taxon>
        <taxon>Sphingomonadaceae</taxon>
        <taxon>Novosphingobium</taxon>
    </lineage>
</organism>
<dbReference type="EC" id="3.1.4.3" evidence="2"/>
<name>A0ABT0BRA0_9SPHN</name>
<dbReference type="RefSeq" id="WP_243921392.1">
    <property type="nucleotide sequence ID" value="NZ_JALHLG010000014.1"/>
</dbReference>
<feature type="chain" id="PRO_5046309588" description="phospholipase C" evidence="5">
    <location>
        <begin position="26"/>
        <end position="690"/>
    </location>
</feature>
<dbReference type="EMBL" id="JALHLG010000014">
    <property type="protein sequence ID" value="MCJ2187585.1"/>
    <property type="molecule type" value="Genomic_DNA"/>
</dbReference>
<accession>A0ABT0BRA0</accession>
<dbReference type="CDD" id="cd16014">
    <property type="entry name" value="PLC"/>
    <property type="match status" value="1"/>
</dbReference>
<dbReference type="Proteomes" id="UP001202281">
    <property type="component" value="Unassembled WGS sequence"/>
</dbReference>
<evidence type="ECO:0000256" key="3">
    <source>
        <dbReference type="ARBA" id="ARBA00022801"/>
    </source>
</evidence>
<protein>
    <recommendedName>
        <fullName evidence="2">phospholipase C</fullName>
        <ecNumber evidence="2">3.1.4.3</ecNumber>
    </recommendedName>
</protein>
<comment type="similarity">
    <text evidence="1">Belongs to the bacterial phospholipase C family.</text>
</comment>
<dbReference type="PANTHER" id="PTHR31956:SF1">
    <property type="entry name" value="NON-SPECIFIC PHOSPHOLIPASE C1"/>
    <property type="match status" value="1"/>
</dbReference>